<dbReference type="GeneID" id="100904423"/>
<feature type="transmembrane region" description="Helical" evidence="7">
    <location>
        <begin position="240"/>
        <end position="263"/>
    </location>
</feature>
<evidence type="ECO:0000256" key="5">
    <source>
        <dbReference type="ARBA" id="ARBA00023136"/>
    </source>
</evidence>
<dbReference type="GO" id="GO:0016020">
    <property type="term" value="C:membrane"/>
    <property type="evidence" value="ECO:0007669"/>
    <property type="project" value="UniProtKB-SubCell"/>
</dbReference>
<keyword evidence="10" id="KW-0762">Sugar transport</keyword>
<feature type="transmembrane region" description="Helical" evidence="7">
    <location>
        <begin position="210"/>
        <end position="233"/>
    </location>
</feature>
<keyword evidence="4 7" id="KW-1133">Transmembrane helix</keyword>
<dbReference type="PROSITE" id="PS00216">
    <property type="entry name" value="SUGAR_TRANSPORT_1"/>
    <property type="match status" value="1"/>
</dbReference>
<proteinExistence type="inferred from homology"/>
<keyword evidence="5 7" id="KW-0472">Membrane</keyword>
<dbReference type="KEGG" id="goe:100904423"/>
<dbReference type="InterPro" id="IPR020846">
    <property type="entry name" value="MFS_dom"/>
</dbReference>
<dbReference type="SUPFAM" id="SSF103473">
    <property type="entry name" value="MFS general substrate transporter"/>
    <property type="match status" value="1"/>
</dbReference>
<feature type="transmembrane region" description="Helical" evidence="7">
    <location>
        <begin position="60"/>
        <end position="78"/>
    </location>
</feature>
<dbReference type="AlphaFoldDB" id="A0AAJ7SFA0"/>
<feature type="transmembrane region" description="Helical" evidence="7">
    <location>
        <begin position="307"/>
        <end position="327"/>
    </location>
</feature>
<keyword evidence="2 6" id="KW-0813">Transport</keyword>
<accession>A0AAJ7SFA0</accession>
<protein>
    <submittedName>
        <fullName evidence="10">Solute carrier family 2, facilitated glucose transporter member 1</fullName>
    </submittedName>
</protein>
<dbReference type="Gene3D" id="1.20.1250.20">
    <property type="entry name" value="MFS general substrate transporter like domains"/>
    <property type="match status" value="1"/>
</dbReference>
<dbReference type="InterPro" id="IPR003663">
    <property type="entry name" value="Sugar/inositol_transpt"/>
</dbReference>
<keyword evidence="3 7" id="KW-0812">Transmembrane</keyword>
<evidence type="ECO:0000313" key="10">
    <source>
        <dbReference type="RefSeq" id="XP_028967612.1"/>
    </source>
</evidence>
<organism evidence="9 10">
    <name type="scientific">Galendromus occidentalis</name>
    <name type="common">western predatory mite</name>
    <dbReference type="NCBI Taxonomy" id="34638"/>
    <lineage>
        <taxon>Eukaryota</taxon>
        <taxon>Metazoa</taxon>
        <taxon>Ecdysozoa</taxon>
        <taxon>Arthropoda</taxon>
        <taxon>Chelicerata</taxon>
        <taxon>Arachnida</taxon>
        <taxon>Acari</taxon>
        <taxon>Parasitiformes</taxon>
        <taxon>Mesostigmata</taxon>
        <taxon>Gamasina</taxon>
        <taxon>Phytoseioidea</taxon>
        <taxon>Phytoseiidae</taxon>
        <taxon>Typhlodrominae</taxon>
        <taxon>Galendromus</taxon>
    </lineage>
</organism>
<feature type="transmembrane region" description="Helical" evidence="7">
    <location>
        <begin position="269"/>
        <end position="295"/>
    </location>
</feature>
<dbReference type="Proteomes" id="UP000694867">
    <property type="component" value="Unplaced"/>
</dbReference>
<evidence type="ECO:0000256" key="7">
    <source>
        <dbReference type="SAM" id="Phobius"/>
    </source>
</evidence>
<evidence type="ECO:0000313" key="9">
    <source>
        <dbReference type="Proteomes" id="UP000694867"/>
    </source>
</evidence>
<keyword evidence="9" id="KW-1185">Reference proteome</keyword>
<comment type="subcellular location">
    <subcellularLocation>
        <location evidence="1">Membrane</location>
        <topology evidence="1">Multi-pass membrane protein</topology>
    </subcellularLocation>
</comment>
<dbReference type="InterPro" id="IPR005829">
    <property type="entry name" value="Sugar_transporter_CS"/>
</dbReference>
<feature type="transmembrane region" description="Helical" evidence="7">
    <location>
        <begin position="90"/>
        <end position="111"/>
    </location>
</feature>
<dbReference type="PRINTS" id="PR00171">
    <property type="entry name" value="SUGRTRNSPORT"/>
</dbReference>
<dbReference type="PROSITE" id="PS00217">
    <property type="entry name" value="SUGAR_TRANSPORT_2"/>
    <property type="match status" value="1"/>
</dbReference>
<gene>
    <name evidence="10" type="primary">LOC100904423</name>
</gene>
<reference evidence="10" key="1">
    <citation type="submission" date="2025-08" db="UniProtKB">
        <authorList>
            <consortium name="RefSeq"/>
        </authorList>
    </citation>
    <scope>IDENTIFICATION</scope>
</reference>
<feature type="transmembrane region" description="Helical" evidence="7">
    <location>
        <begin position="333"/>
        <end position="353"/>
    </location>
</feature>
<name>A0AAJ7SFA0_9ACAR</name>
<feature type="transmembrane region" description="Helical" evidence="7">
    <location>
        <begin position="27"/>
        <end position="48"/>
    </location>
</feature>
<dbReference type="InterPro" id="IPR005828">
    <property type="entry name" value="MFS_sugar_transport-like"/>
</dbReference>
<dbReference type="PANTHER" id="PTHR23503:SF8">
    <property type="entry name" value="FACILITATED GLUCOSE TRANSPORTER PROTEIN 1"/>
    <property type="match status" value="1"/>
</dbReference>
<evidence type="ECO:0000256" key="3">
    <source>
        <dbReference type="ARBA" id="ARBA00022692"/>
    </source>
</evidence>
<comment type="similarity">
    <text evidence="6">Belongs to the major facilitator superfamily. Sugar transporter (TC 2.A.1.1) family.</text>
</comment>
<dbReference type="NCBIfam" id="TIGR00879">
    <property type="entry name" value="SP"/>
    <property type="match status" value="1"/>
</dbReference>
<dbReference type="PANTHER" id="PTHR23503">
    <property type="entry name" value="SOLUTE CARRIER FAMILY 2"/>
    <property type="match status" value="1"/>
</dbReference>
<dbReference type="GO" id="GO:0015149">
    <property type="term" value="F:hexose transmembrane transporter activity"/>
    <property type="evidence" value="ECO:0007669"/>
    <property type="project" value="TreeGrafter"/>
</dbReference>
<feature type="transmembrane region" description="Helical" evidence="7">
    <location>
        <begin position="174"/>
        <end position="198"/>
    </location>
</feature>
<evidence type="ECO:0000259" key="8">
    <source>
        <dbReference type="PROSITE" id="PS50850"/>
    </source>
</evidence>
<evidence type="ECO:0000256" key="6">
    <source>
        <dbReference type="RuleBase" id="RU003346"/>
    </source>
</evidence>
<dbReference type="InterPro" id="IPR045263">
    <property type="entry name" value="GLUT"/>
</dbReference>
<evidence type="ECO:0000256" key="2">
    <source>
        <dbReference type="ARBA" id="ARBA00022448"/>
    </source>
</evidence>
<evidence type="ECO:0000256" key="4">
    <source>
        <dbReference type="ARBA" id="ARBA00022989"/>
    </source>
</evidence>
<dbReference type="Pfam" id="PF00083">
    <property type="entry name" value="Sugar_tr"/>
    <property type="match status" value="1"/>
</dbReference>
<sequence length="419" mass="45471">MFDATFVILGSFCMGFARFFGRYELLIIGRALVGVHAGIAGGIAPLYFAELSPHQWRGAIGSVYQLTVVISILLSQVFGLPRVLGGDDCWPLLLGGIILSPTLMFILLPWCPESPKFLLSKGSEQDARNALIRLRGTKNIEIELKQISSEAEVTRGLPPVGLSNLLREPVLKKAFTISVMVVIGQQLSGINAVMFYSTSIFGAAGFNQDAATAATVGMSVVNVLCTAYSMVIIEKAGRRTLLLTGFMGMMICTVILALSLGLLELHSMMSWTAVGGVMAFVIMFAIGPGSIPWFLVTELLPPAAQPIASSLCVATNWLCNAGIGMAFPILMGFLSHNSFLVFTVLLTVFYIYIYRKLPETKGRTIEEITAYFSGVELVTTKRKDFALPVSIRCTTNVEDKCDCRGFVVIDACDVHHVEL</sequence>
<dbReference type="RefSeq" id="XP_028967612.1">
    <property type="nucleotide sequence ID" value="XM_029111779.1"/>
</dbReference>
<evidence type="ECO:0000256" key="1">
    <source>
        <dbReference type="ARBA" id="ARBA00004141"/>
    </source>
</evidence>
<dbReference type="PROSITE" id="PS50850">
    <property type="entry name" value="MFS"/>
    <property type="match status" value="1"/>
</dbReference>
<dbReference type="InterPro" id="IPR036259">
    <property type="entry name" value="MFS_trans_sf"/>
</dbReference>
<feature type="domain" description="Major facilitator superfamily (MFS) profile" evidence="8">
    <location>
        <begin position="1"/>
        <end position="361"/>
    </location>
</feature>